<keyword evidence="2" id="KW-1185">Reference proteome</keyword>
<evidence type="ECO:0000313" key="2">
    <source>
        <dbReference type="Proteomes" id="UP000756921"/>
    </source>
</evidence>
<dbReference type="AlphaFoldDB" id="A0A9P6GJU1"/>
<gene>
    <name evidence="1" type="ORF">PMIN01_06324</name>
</gene>
<proteinExistence type="predicted"/>
<name>A0A9P6GJU1_9PLEO</name>
<reference evidence="1" key="1">
    <citation type="journal article" date="2020" name="Mol. Plant Microbe Interact.">
        <title>Genome Sequence of the Biocontrol Agent Coniothyrium minitans strain Conio (IMI 134523).</title>
        <authorList>
            <person name="Patel D."/>
            <person name="Shittu T.A."/>
            <person name="Baroncelli R."/>
            <person name="Muthumeenakshi S."/>
            <person name="Osborne T.H."/>
            <person name="Janganan T.K."/>
            <person name="Sreenivasaprasad S."/>
        </authorList>
    </citation>
    <scope>NUCLEOTIDE SEQUENCE</scope>
    <source>
        <strain evidence="1">Conio</strain>
    </source>
</reference>
<evidence type="ECO:0000313" key="1">
    <source>
        <dbReference type="EMBL" id="KAF9736408.1"/>
    </source>
</evidence>
<organism evidence="1 2">
    <name type="scientific">Paraphaeosphaeria minitans</name>
    <dbReference type="NCBI Taxonomy" id="565426"/>
    <lineage>
        <taxon>Eukaryota</taxon>
        <taxon>Fungi</taxon>
        <taxon>Dikarya</taxon>
        <taxon>Ascomycota</taxon>
        <taxon>Pezizomycotina</taxon>
        <taxon>Dothideomycetes</taxon>
        <taxon>Pleosporomycetidae</taxon>
        <taxon>Pleosporales</taxon>
        <taxon>Massarineae</taxon>
        <taxon>Didymosphaeriaceae</taxon>
        <taxon>Paraphaeosphaeria</taxon>
    </lineage>
</organism>
<dbReference type="EMBL" id="WJXW01000005">
    <property type="protein sequence ID" value="KAF9736408.1"/>
    <property type="molecule type" value="Genomic_DNA"/>
</dbReference>
<sequence>MVLFRALIKNLVICIYAHGINYVE</sequence>
<comment type="caution">
    <text evidence="1">The sequence shown here is derived from an EMBL/GenBank/DDBJ whole genome shotgun (WGS) entry which is preliminary data.</text>
</comment>
<accession>A0A9P6GJU1</accession>
<dbReference type="Proteomes" id="UP000756921">
    <property type="component" value="Unassembled WGS sequence"/>
</dbReference>
<protein>
    <submittedName>
        <fullName evidence="1">Uncharacterized protein</fullName>
    </submittedName>
</protein>